<dbReference type="Proteomes" id="UP000015961">
    <property type="component" value="Unassembled WGS sequence"/>
</dbReference>
<dbReference type="EMBL" id="ASWO01000001">
    <property type="protein sequence ID" value="EOT87668.1"/>
    <property type="molecule type" value="Genomic_DNA"/>
</dbReference>
<gene>
    <name evidence="1" type="ORF">I573_00725</name>
</gene>
<evidence type="ECO:0000313" key="2">
    <source>
        <dbReference type="Proteomes" id="UP000015961"/>
    </source>
</evidence>
<reference evidence="1 2" key="1">
    <citation type="submission" date="2013-03" db="EMBL/GenBank/DDBJ databases">
        <title>The Genome Sequence of Enterococcus sulfureus ATCC_49903 (PacBio/Illumina hybrid assembly).</title>
        <authorList>
            <consortium name="The Broad Institute Genomics Platform"/>
            <consortium name="The Broad Institute Genome Sequencing Center for Infectious Disease"/>
            <person name="Earl A."/>
            <person name="Russ C."/>
            <person name="Gilmore M."/>
            <person name="Surin D."/>
            <person name="Walker B."/>
            <person name="Young S."/>
            <person name="Zeng Q."/>
            <person name="Gargeya S."/>
            <person name="Fitzgerald M."/>
            <person name="Haas B."/>
            <person name="Abouelleil A."/>
            <person name="Allen A.W."/>
            <person name="Alvarado L."/>
            <person name="Arachchi H.M."/>
            <person name="Berlin A.M."/>
            <person name="Chapman S.B."/>
            <person name="Gainer-Dewar J."/>
            <person name="Goldberg J."/>
            <person name="Griggs A."/>
            <person name="Gujja S."/>
            <person name="Hansen M."/>
            <person name="Howarth C."/>
            <person name="Imamovic A."/>
            <person name="Ireland A."/>
            <person name="Larimer J."/>
            <person name="McCowan C."/>
            <person name="Murphy C."/>
            <person name="Pearson M."/>
            <person name="Poon T.W."/>
            <person name="Priest M."/>
            <person name="Roberts A."/>
            <person name="Saif S."/>
            <person name="Shea T."/>
            <person name="Sisk P."/>
            <person name="Sykes S."/>
            <person name="Wortman J."/>
            <person name="Nusbaum C."/>
            <person name="Birren B."/>
        </authorList>
    </citation>
    <scope>NUCLEOTIDE SEQUENCE [LARGE SCALE GENOMIC DNA]</scope>
    <source>
        <strain evidence="1 2">ATCC 49903</strain>
    </source>
</reference>
<proteinExistence type="predicted"/>
<evidence type="ECO:0000313" key="1">
    <source>
        <dbReference type="EMBL" id="EOT87668.1"/>
    </source>
</evidence>
<dbReference type="AlphaFoldDB" id="S0PG79"/>
<name>S0PG79_9ENTE</name>
<accession>S0PG79</accession>
<keyword evidence="2" id="KW-1185">Reference proteome</keyword>
<sequence>MIGHFGINGFNVSFSGYRYKLKSTIRLRIVLFLVTAFNTK</sequence>
<protein>
    <submittedName>
        <fullName evidence="1">Uncharacterized protein</fullName>
    </submittedName>
</protein>
<comment type="caution">
    <text evidence="1">The sequence shown here is derived from an EMBL/GenBank/DDBJ whole genome shotgun (WGS) entry which is preliminary data.</text>
</comment>
<organism evidence="1 2">
    <name type="scientific">Enterococcus sulfureus ATCC 49903</name>
    <dbReference type="NCBI Taxonomy" id="1140003"/>
    <lineage>
        <taxon>Bacteria</taxon>
        <taxon>Bacillati</taxon>
        <taxon>Bacillota</taxon>
        <taxon>Bacilli</taxon>
        <taxon>Lactobacillales</taxon>
        <taxon>Enterococcaceae</taxon>
        <taxon>Enterococcus</taxon>
    </lineage>
</organism>